<evidence type="ECO:0000256" key="9">
    <source>
        <dbReference type="ARBA" id="ARBA00048995"/>
    </source>
</evidence>
<dbReference type="PANTHER" id="PTHR30523:SF6">
    <property type="entry name" value="PHOSPHOENOLPYRUVATE CARBOXYLASE"/>
    <property type="match status" value="1"/>
</dbReference>
<evidence type="ECO:0000256" key="1">
    <source>
        <dbReference type="ARBA" id="ARBA00001946"/>
    </source>
</evidence>
<dbReference type="GO" id="GO:0006099">
    <property type="term" value="P:tricarboxylic acid cycle"/>
    <property type="evidence" value="ECO:0007669"/>
    <property type="project" value="InterPro"/>
</dbReference>
<dbReference type="NCBIfam" id="NF000584">
    <property type="entry name" value="PRK00009.1"/>
    <property type="match status" value="1"/>
</dbReference>
<evidence type="ECO:0000256" key="11">
    <source>
        <dbReference type="PROSITE-ProRule" id="PRU10111"/>
    </source>
</evidence>
<dbReference type="EMBL" id="CP071182">
    <property type="protein sequence ID" value="QSO47669.1"/>
    <property type="molecule type" value="Genomic_DNA"/>
</dbReference>
<dbReference type="RefSeq" id="WP_206657013.1">
    <property type="nucleotide sequence ID" value="NZ_CP071182.1"/>
</dbReference>
<comment type="cofactor">
    <cofactor evidence="1 10">
        <name>Mg(2+)</name>
        <dbReference type="ChEBI" id="CHEBI:18420"/>
    </cofactor>
</comment>
<keyword evidence="7 10" id="KW-0456">Lyase</keyword>
<evidence type="ECO:0000256" key="12">
    <source>
        <dbReference type="PROSITE-ProRule" id="PRU10112"/>
    </source>
</evidence>
<gene>
    <name evidence="10 13" type="primary">ppc</name>
    <name evidence="13" type="ORF">JZ786_01010</name>
</gene>
<evidence type="ECO:0000256" key="4">
    <source>
        <dbReference type="ARBA" id="ARBA00012305"/>
    </source>
</evidence>
<organism evidence="13 14">
    <name type="scientific">Alicyclobacillus mengziensis</name>
    <dbReference type="NCBI Taxonomy" id="2931921"/>
    <lineage>
        <taxon>Bacteria</taxon>
        <taxon>Bacillati</taxon>
        <taxon>Bacillota</taxon>
        <taxon>Bacilli</taxon>
        <taxon>Bacillales</taxon>
        <taxon>Alicyclobacillaceae</taxon>
        <taxon>Alicyclobacillus</taxon>
    </lineage>
</organism>
<dbReference type="InterPro" id="IPR033129">
    <property type="entry name" value="PEPCASE_His_AS"/>
</dbReference>
<keyword evidence="8 10" id="KW-0120">Carbon dioxide fixation</keyword>
<dbReference type="InterPro" id="IPR015813">
    <property type="entry name" value="Pyrv/PenolPyrv_kinase-like_dom"/>
</dbReference>
<evidence type="ECO:0000313" key="14">
    <source>
        <dbReference type="Proteomes" id="UP000663505"/>
    </source>
</evidence>
<protein>
    <recommendedName>
        <fullName evidence="5 10">Phosphoenolpyruvate carboxylase</fullName>
        <shortName evidence="10">PEPC</shortName>
        <shortName evidence="10">PEPCase</shortName>
        <ecNumber evidence="4 10">4.1.1.31</ecNumber>
    </recommendedName>
</protein>
<dbReference type="GO" id="GO:0015977">
    <property type="term" value="P:carbon fixation"/>
    <property type="evidence" value="ECO:0007669"/>
    <property type="project" value="UniProtKB-UniRule"/>
</dbReference>
<evidence type="ECO:0000256" key="8">
    <source>
        <dbReference type="ARBA" id="ARBA00023300"/>
    </source>
</evidence>
<evidence type="ECO:0000256" key="3">
    <source>
        <dbReference type="ARBA" id="ARBA00008346"/>
    </source>
</evidence>
<proteinExistence type="inferred from homology"/>
<keyword evidence="6 10" id="KW-0460">Magnesium</keyword>
<dbReference type="Gene3D" id="1.20.1440.90">
    <property type="entry name" value="Phosphoenolpyruvate/pyruvate domain"/>
    <property type="match status" value="1"/>
</dbReference>
<evidence type="ECO:0000256" key="5">
    <source>
        <dbReference type="ARBA" id="ARBA00022419"/>
    </source>
</evidence>
<dbReference type="GO" id="GO:0005829">
    <property type="term" value="C:cytosol"/>
    <property type="evidence" value="ECO:0007669"/>
    <property type="project" value="TreeGrafter"/>
</dbReference>
<comment type="subunit">
    <text evidence="10">Homotetramer.</text>
</comment>
<dbReference type="PROSITE" id="PS00781">
    <property type="entry name" value="PEPCASE_1"/>
    <property type="match status" value="1"/>
</dbReference>
<accession>A0A9X7VZP8</accession>
<reference evidence="13 14" key="1">
    <citation type="submission" date="2021-02" db="EMBL/GenBank/DDBJ databases">
        <title>Alicyclobacillus curvatus sp. nov. and Alicyclobacillus mengziensis sp. nov., two acidophilic bacteria isolated from acid mine drainage.</title>
        <authorList>
            <person name="Huang Y."/>
        </authorList>
    </citation>
    <scope>NUCLEOTIDE SEQUENCE [LARGE SCALE GENOMIC DNA]</scope>
    <source>
        <strain evidence="13 14">S30H14</strain>
    </source>
</reference>
<comment type="similarity">
    <text evidence="3 10">Belongs to the PEPCase type 1 family.</text>
</comment>
<dbReference type="EC" id="4.1.1.31" evidence="4 10"/>
<evidence type="ECO:0000256" key="2">
    <source>
        <dbReference type="ARBA" id="ARBA00003670"/>
    </source>
</evidence>
<comment type="function">
    <text evidence="2 10">Forms oxaloacetate, a four-carbon dicarboxylic acid source for the tricarboxylic acid cycle.</text>
</comment>
<evidence type="ECO:0000256" key="6">
    <source>
        <dbReference type="ARBA" id="ARBA00022842"/>
    </source>
</evidence>
<evidence type="ECO:0000313" key="13">
    <source>
        <dbReference type="EMBL" id="QSO47669.1"/>
    </source>
</evidence>
<keyword evidence="14" id="KW-1185">Reference proteome</keyword>
<dbReference type="Pfam" id="PF00311">
    <property type="entry name" value="PEPcase"/>
    <property type="match status" value="1"/>
</dbReference>
<dbReference type="InterPro" id="IPR018129">
    <property type="entry name" value="PEP_COase_Lys_AS"/>
</dbReference>
<evidence type="ECO:0000256" key="10">
    <source>
        <dbReference type="HAMAP-Rule" id="MF_00595"/>
    </source>
</evidence>
<dbReference type="HAMAP" id="MF_00595">
    <property type="entry name" value="PEPcase_type1"/>
    <property type="match status" value="1"/>
</dbReference>
<dbReference type="PRINTS" id="PR00150">
    <property type="entry name" value="PEPCARBXLASE"/>
</dbReference>
<feature type="active site" evidence="10 12">
    <location>
        <position position="581"/>
    </location>
</feature>
<dbReference type="AlphaFoldDB" id="A0A9X7VZP8"/>
<evidence type="ECO:0000256" key="7">
    <source>
        <dbReference type="ARBA" id="ARBA00023239"/>
    </source>
</evidence>
<dbReference type="KEGG" id="afx:JZ786_01010"/>
<dbReference type="GO" id="GO:0000287">
    <property type="term" value="F:magnesium ion binding"/>
    <property type="evidence" value="ECO:0007669"/>
    <property type="project" value="UniProtKB-UniRule"/>
</dbReference>
<name>A0A9X7VZP8_9BACL</name>
<dbReference type="PROSITE" id="PS00393">
    <property type="entry name" value="PEPCASE_2"/>
    <property type="match status" value="1"/>
</dbReference>
<dbReference type="GO" id="GO:0006107">
    <property type="term" value="P:oxaloacetate metabolic process"/>
    <property type="evidence" value="ECO:0007669"/>
    <property type="project" value="UniProtKB-UniRule"/>
</dbReference>
<feature type="active site" evidence="10 11">
    <location>
        <position position="147"/>
    </location>
</feature>
<dbReference type="InterPro" id="IPR022805">
    <property type="entry name" value="PEP_COase_bac/pln-type"/>
</dbReference>
<sequence length="933" mass="105850">MSERDVTEAALHRDIRILGNILGEVIVELCGLEVFNHVEDLRALSKALRQAHSEELKQAFEDRVNSISAEQRPYVIRAFALYFELINLAEQHHRIRRKREYERSERPTPQRGSIESAMRTFKERGLDAEHLQQIVEALGVELVLTAHPTEATRRSILDKHQRIAGLLERLDDPLLSNRAARTIEREIRAEVVSIWQTSPIRDKRITVLGEVRNGLYFLDSILFDILPEVHLHLEEELSKAYPNRNFKVPSFLRFGSWMGGDRDGNPNVTADVTWQTLLIHFELALSKYRERLVAMSLDLSQSYSLAGASQELLDSLGCADIPSEPYRAKLDIMMARLEASIAELDYAKTQSDGLLATNIVNRPYASAKELLADLYMIDRSLREHHGAGVADAKVRPLIQQVELFGFHMATLDIRQHSAVHEATVAELLEAAQIRSDYMDMSESERIERLTKLIVDPRPVWSRFYNLSDTARETLNVFETIKRGKDRLGEECIQTYLISMTAGVSDLLEVLFLAKEAGLVRVENQSIVESRLNVAPLFETIDDLRRAPEMVEMLLNNPTFRSQVKAHGDLQEIMLGYSDSNKDGGVLTANWELYKAQKAMYKIANAHGVRLKFFHGRGGALGRGGGPVERSILAQPPEALLGKVKITEQGEVISQRYSHRGLAERSLESAVAAVLTGSLNVQTPSMQRTETMWSNIVEEMSEVSYQCYHGFIYGTPDFLTYFQQATPIGEIGELNIGSRPSKRKNSPRIEDLRAIPWVFSWTQTRHLLPAWFGFGTAVESYMAKNGQSGPDKERQQRMRILREMNKKWPFFRALVDNLQMALAKTDLTIASAYLALVQDKELAKRVFAGVEAEFERTCKWVLEITEQTELLDNSPVIKESIRLRNPYVDPLSYFQVALLKELRELSADDDRYAETLQAVLWTIKGIASGLRNTG</sequence>
<comment type="catalytic activity">
    <reaction evidence="9 10">
        <text>oxaloacetate + phosphate = phosphoenolpyruvate + hydrogencarbonate</text>
        <dbReference type="Rhea" id="RHEA:28370"/>
        <dbReference type="ChEBI" id="CHEBI:16452"/>
        <dbReference type="ChEBI" id="CHEBI:17544"/>
        <dbReference type="ChEBI" id="CHEBI:43474"/>
        <dbReference type="ChEBI" id="CHEBI:58702"/>
        <dbReference type="EC" id="4.1.1.31"/>
    </reaction>
</comment>
<dbReference type="SUPFAM" id="SSF51621">
    <property type="entry name" value="Phosphoenolpyruvate/pyruvate domain"/>
    <property type="match status" value="1"/>
</dbReference>
<dbReference type="InterPro" id="IPR021135">
    <property type="entry name" value="PEP_COase"/>
</dbReference>
<dbReference type="Proteomes" id="UP000663505">
    <property type="component" value="Chromosome"/>
</dbReference>
<dbReference type="PANTHER" id="PTHR30523">
    <property type="entry name" value="PHOSPHOENOLPYRUVATE CARBOXYLASE"/>
    <property type="match status" value="1"/>
</dbReference>
<dbReference type="GO" id="GO:0008964">
    <property type="term" value="F:phosphoenolpyruvate carboxylase activity"/>
    <property type="evidence" value="ECO:0007669"/>
    <property type="project" value="UniProtKB-UniRule"/>
</dbReference>